<evidence type="ECO:0000313" key="1">
    <source>
        <dbReference type="EMBL" id="RFU17584.1"/>
    </source>
</evidence>
<dbReference type="PANTHER" id="PTHR34472:SF1">
    <property type="entry name" value="SULFUR CARRIER PROTEIN THIS"/>
    <property type="match status" value="1"/>
</dbReference>
<dbReference type="InterPro" id="IPR003749">
    <property type="entry name" value="ThiS/MoaD-like"/>
</dbReference>
<dbReference type="CDD" id="cd00565">
    <property type="entry name" value="Ubl_ThiS"/>
    <property type="match status" value="1"/>
</dbReference>
<dbReference type="NCBIfam" id="TIGR01683">
    <property type="entry name" value="thiS"/>
    <property type="match status" value="1"/>
</dbReference>
<dbReference type="Gene3D" id="3.10.20.30">
    <property type="match status" value="1"/>
</dbReference>
<dbReference type="Pfam" id="PF02597">
    <property type="entry name" value="ThiS"/>
    <property type="match status" value="1"/>
</dbReference>
<dbReference type="InterPro" id="IPR016155">
    <property type="entry name" value="Mopterin_synth/thiamin_S_b"/>
</dbReference>
<sequence length="72" mass="7688">MHLVINGQPREMAEIASASTVHDLIQALGLKGDRVAIEHNGEIVSRPAWAETPVADGDRFEIVHFVGGGSGR</sequence>
<dbReference type="SUPFAM" id="SSF54285">
    <property type="entry name" value="MoaD/ThiS"/>
    <property type="match status" value="1"/>
</dbReference>
<organism evidence="1 2">
    <name type="scientific">Paracidobacterium acidisoli</name>
    <dbReference type="NCBI Taxonomy" id="2303751"/>
    <lineage>
        <taxon>Bacteria</taxon>
        <taxon>Pseudomonadati</taxon>
        <taxon>Acidobacteriota</taxon>
        <taxon>Terriglobia</taxon>
        <taxon>Terriglobales</taxon>
        <taxon>Acidobacteriaceae</taxon>
        <taxon>Paracidobacterium</taxon>
    </lineage>
</organism>
<dbReference type="InterPro" id="IPR012675">
    <property type="entry name" value="Beta-grasp_dom_sf"/>
</dbReference>
<evidence type="ECO:0000313" key="2">
    <source>
        <dbReference type="Proteomes" id="UP000264702"/>
    </source>
</evidence>
<name>A0A372IRR4_9BACT</name>
<dbReference type="EMBL" id="QVQT01000002">
    <property type="protein sequence ID" value="RFU17584.1"/>
    <property type="molecule type" value="Genomic_DNA"/>
</dbReference>
<reference evidence="1 2" key="1">
    <citation type="submission" date="2018-08" db="EMBL/GenBank/DDBJ databases">
        <title>Acidipila sp. 4G-K13, an acidobacterium isolated from forest soil.</title>
        <authorList>
            <person name="Gao Z.-H."/>
            <person name="Qiu L.-H."/>
        </authorList>
    </citation>
    <scope>NUCLEOTIDE SEQUENCE [LARGE SCALE GENOMIC DNA]</scope>
    <source>
        <strain evidence="1 2">4G-K13</strain>
    </source>
</reference>
<dbReference type="InterPro" id="IPR010035">
    <property type="entry name" value="Thi_S"/>
</dbReference>
<comment type="caution">
    <text evidence="1">The sequence shown here is derived from an EMBL/GenBank/DDBJ whole genome shotgun (WGS) entry which is preliminary data.</text>
</comment>
<dbReference type="PANTHER" id="PTHR34472">
    <property type="entry name" value="SULFUR CARRIER PROTEIN THIS"/>
    <property type="match status" value="1"/>
</dbReference>
<dbReference type="RefSeq" id="WP_117298333.1">
    <property type="nucleotide sequence ID" value="NZ_QVQT02000002.1"/>
</dbReference>
<dbReference type="AlphaFoldDB" id="A0A372IRR4"/>
<keyword evidence="2" id="KW-1185">Reference proteome</keyword>
<gene>
    <name evidence="1" type="primary">thiS</name>
    <name evidence="1" type="ORF">D0Y96_05455</name>
</gene>
<dbReference type="Proteomes" id="UP000264702">
    <property type="component" value="Unassembled WGS sequence"/>
</dbReference>
<dbReference type="OrthoDB" id="9798559at2"/>
<proteinExistence type="predicted"/>
<accession>A0A372IRR4</accession>
<protein>
    <submittedName>
        <fullName evidence="1">Sulfur carrier protein ThiS</fullName>
    </submittedName>
</protein>